<organism evidence="6 7">
    <name type="scientific">Wickerhamomyces pijperi</name>
    <name type="common">Yeast</name>
    <name type="synonym">Pichia pijperi</name>
    <dbReference type="NCBI Taxonomy" id="599730"/>
    <lineage>
        <taxon>Eukaryota</taxon>
        <taxon>Fungi</taxon>
        <taxon>Dikarya</taxon>
        <taxon>Ascomycota</taxon>
        <taxon>Saccharomycotina</taxon>
        <taxon>Saccharomycetes</taxon>
        <taxon>Phaffomycetales</taxon>
        <taxon>Wickerhamomycetaceae</taxon>
        <taxon>Wickerhamomyces</taxon>
    </lineage>
</organism>
<accession>A0A9P8Q0V0</accession>
<dbReference type="InterPro" id="IPR024990">
    <property type="entry name" value="Apc1"/>
</dbReference>
<evidence type="ECO:0008006" key="8">
    <source>
        <dbReference type="Google" id="ProtNLM"/>
    </source>
</evidence>
<keyword evidence="3" id="KW-0498">Mitosis</keyword>
<dbReference type="FunFam" id="1.25.10.10:FF:000435">
    <property type="entry name" value="Ubiquitin ligase subunit"/>
    <property type="match status" value="1"/>
</dbReference>
<evidence type="ECO:0000256" key="3">
    <source>
        <dbReference type="ARBA" id="ARBA00022776"/>
    </source>
</evidence>
<dbReference type="GO" id="GO:0007091">
    <property type="term" value="P:metaphase/anaphase transition of mitotic cell cycle"/>
    <property type="evidence" value="ECO:0007669"/>
    <property type="project" value="TreeGrafter"/>
</dbReference>
<dbReference type="OrthoDB" id="26401at2759"/>
<dbReference type="PANTHER" id="PTHR12827:SF3">
    <property type="entry name" value="ANAPHASE-PROMOTING COMPLEX SUBUNIT 1"/>
    <property type="match status" value="1"/>
</dbReference>
<sequence>MEEGSPLRWILKDLKLSPSLAKPFKTHSIEDVRVVSSDSGDCLVISEKILYWYKGDILCRKLLYPTKILNSFFSRFKNDTHRRALVVLLEDSSHIYYDNGKSYTLSFPFKALNGFPCLNGMIVQREELAGSNNISFFTVLEPMAEFGTVVSSTTSSISSDERLVFFPNSGASSISLTYNENEGKLSFYHTRFLNRQSEDKPITEHIQPQNDQSHRRKASRKPSGTIGSINQEDKMVDDDSNFLEAGKRRGASYSETLSIDRMASYDFFNNNAKLSDSGSNINSPSSSFDPLVLRKDCILGGIFTATCSIDMKDYKVHPLSFEGTREAFIIKSKGFMMVFIFENGNPSLSPKLLKSIDLSQDYEDFALLDDLPEFILLVDKNSCDLKIFNPLLSMELSVFQSSTKIKQIISSYKSDITFRNVSDDVLQLRLCLKPGSQVLGSLIDSLKYLTNSYSFNYIKIIWIYSFMISKREWDSFLLTIVALILPAKIKEGHLDACNPVVKALTKIKPIQQKLAQDQFSLYQLAPNIILALHLICEDMKLNVLNKGNMRDLRMLIYQLLTWCGWNGNWTSYYADFFSHDNFKASSLLKFSVPQILQTPPDLLKSLNSLFEEDIVPYLTFSQLAQESETIEESVTPRSFYILRLFEAIVSADFNPVDVVAMMVEFNISLNDLETYPIGVLIPLKESIVFCQRNIGFLEPLLDTKLYELIDRKDLSESTECNKRHDHKEKTSVNLSNSTQHSQTKDIHQIVNAINEVQESIAPLEHDRFQITKLIFNEDRRFYEISSMLQTFKTQVVFYNKLSDLTESSSLYQRKKLASLVALRTLTIPLGRSIMLYSSKEPLVTEKFPIPKLTFSVQIQPDNINVSSERDFIIQNCLDWGDFHNGAAAALSISKSSKGISGSWIVFNKPAVLNAQHGGFLLGLGLNGHMKDLEEWNIYNYLGPKHVYTSIGLLLGMSASLIGTMDVKLTKVLSVHTVALLPHGSSDLIVNPSVQTAGLIGIGLLYLETQHRRMSEILLSQINGAILVDDRNIADESYRMAAGISLGYINLGKGDDLKGLNDTHVVDKLLAIAITLKDVQTSESFDKSMSGALMALMFIYLKTNNETIAKKIQIPDTDQLLDYFRPDILLLRVLTRNMIMWDSIGNTIEWVDSHIPENLSHSDRLTDINLHNIIGGLCLSISLKYSSTGDLTARDTVLSFYDKLNTLATTYHAEGNFDSKVIQNSLSRVRVILGIGLSLIMASTGDLETFKRLRIIHGTFNTKDESNNTLYGEFMGINMALGFLFMAGGQFGFKTNSNFAIAALITSVYPIFPKTDDTFQPQVHLQALRHFWCLAVQERCIVIRDVVSKKPLTAKIKLLMKDGESKVLTTPSLLPDFELIKEIRLVDSKEYFKLRISNMDILAKNGFNAYVYKKGEHKPIQKAIELMLGEINRTFKQSSTDKETSSFLDLKVFNGFVKEELQGLLNPVSNNQVSSNYSGLSLPSYSASDSLLPNIIDKQIELNLLVSNIRTVDDLWNLKLIFSYYDKLLGDGDIYYLNSEYIETLKIKLWQAMRN</sequence>
<dbReference type="PANTHER" id="PTHR12827">
    <property type="entry name" value="MEIOTIC CHECKPOINT REGULATOR TSG24 FAMILY MEMBER"/>
    <property type="match status" value="1"/>
</dbReference>
<dbReference type="InterPro" id="IPR011989">
    <property type="entry name" value="ARM-like"/>
</dbReference>
<evidence type="ECO:0000256" key="4">
    <source>
        <dbReference type="ARBA" id="ARBA00023306"/>
    </source>
</evidence>
<dbReference type="GO" id="GO:0060090">
    <property type="term" value="F:molecular adaptor activity"/>
    <property type="evidence" value="ECO:0007669"/>
    <property type="project" value="TreeGrafter"/>
</dbReference>
<keyword evidence="2" id="KW-0132">Cell division</keyword>
<evidence type="ECO:0000313" key="6">
    <source>
        <dbReference type="EMBL" id="KAH3681162.1"/>
    </source>
</evidence>
<comment type="caution">
    <text evidence="6">The sequence shown here is derived from an EMBL/GenBank/DDBJ whole genome shotgun (WGS) entry which is preliminary data.</text>
</comment>
<dbReference type="GO" id="GO:0070979">
    <property type="term" value="P:protein K11-linked ubiquitination"/>
    <property type="evidence" value="ECO:0007669"/>
    <property type="project" value="TreeGrafter"/>
</dbReference>
<dbReference type="GO" id="GO:0031145">
    <property type="term" value="P:anaphase-promoting complex-dependent catabolic process"/>
    <property type="evidence" value="ECO:0007669"/>
    <property type="project" value="TreeGrafter"/>
</dbReference>
<proteinExistence type="inferred from homology"/>
<gene>
    <name evidence="6" type="ORF">WICPIJ_007857</name>
</gene>
<evidence type="ECO:0000256" key="1">
    <source>
        <dbReference type="ARBA" id="ARBA00010547"/>
    </source>
</evidence>
<dbReference type="GO" id="GO:0005680">
    <property type="term" value="C:anaphase-promoting complex"/>
    <property type="evidence" value="ECO:0007669"/>
    <property type="project" value="InterPro"/>
</dbReference>
<protein>
    <recommendedName>
        <fullName evidence="8">Anaphase-promoting complex subunit 1</fullName>
    </recommendedName>
</protein>
<feature type="region of interest" description="Disordered" evidence="5">
    <location>
        <begin position="717"/>
        <end position="738"/>
    </location>
</feature>
<evidence type="ECO:0000313" key="7">
    <source>
        <dbReference type="Proteomes" id="UP000774326"/>
    </source>
</evidence>
<comment type="similarity">
    <text evidence="1">Belongs to the APC1 family.</text>
</comment>
<keyword evidence="7" id="KW-1185">Reference proteome</keyword>
<feature type="compositionally biased region" description="Basic and acidic residues" evidence="5">
    <location>
        <begin position="717"/>
        <end position="730"/>
    </location>
</feature>
<reference evidence="6" key="1">
    <citation type="journal article" date="2021" name="Open Biol.">
        <title>Shared evolutionary footprints suggest mitochondrial oxidative damage underlies multiple complex I losses in fungi.</title>
        <authorList>
            <person name="Schikora-Tamarit M.A."/>
            <person name="Marcet-Houben M."/>
            <person name="Nosek J."/>
            <person name="Gabaldon T."/>
        </authorList>
    </citation>
    <scope>NUCLEOTIDE SEQUENCE</scope>
    <source>
        <strain evidence="6">CBS2887</strain>
    </source>
</reference>
<keyword evidence="4" id="KW-0131">Cell cycle</keyword>
<feature type="region of interest" description="Disordered" evidence="5">
    <location>
        <begin position="198"/>
        <end position="231"/>
    </location>
</feature>
<dbReference type="Gene3D" id="1.25.10.10">
    <property type="entry name" value="Leucine-rich Repeat Variant"/>
    <property type="match status" value="1"/>
</dbReference>
<evidence type="ECO:0000256" key="5">
    <source>
        <dbReference type="SAM" id="MobiDB-lite"/>
    </source>
</evidence>
<dbReference type="EMBL" id="JAEUBG010004553">
    <property type="protein sequence ID" value="KAH3681162.1"/>
    <property type="molecule type" value="Genomic_DNA"/>
</dbReference>
<evidence type="ECO:0000256" key="2">
    <source>
        <dbReference type="ARBA" id="ARBA00022618"/>
    </source>
</evidence>
<dbReference type="Proteomes" id="UP000774326">
    <property type="component" value="Unassembled WGS sequence"/>
</dbReference>
<dbReference type="GO" id="GO:0051301">
    <property type="term" value="P:cell division"/>
    <property type="evidence" value="ECO:0007669"/>
    <property type="project" value="UniProtKB-KW"/>
</dbReference>
<reference evidence="6" key="2">
    <citation type="submission" date="2021-01" db="EMBL/GenBank/DDBJ databases">
        <authorList>
            <person name="Schikora-Tamarit M.A."/>
        </authorList>
    </citation>
    <scope>NUCLEOTIDE SEQUENCE</scope>
    <source>
        <strain evidence="6">CBS2887</strain>
    </source>
</reference>
<name>A0A9P8Q0V0_WICPI</name>